<organism evidence="1 2">
    <name type="scientific">Hymenobacter mellowenesis</name>
    <dbReference type="NCBI Taxonomy" id="3063995"/>
    <lineage>
        <taxon>Bacteria</taxon>
        <taxon>Pseudomonadati</taxon>
        <taxon>Bacteroidota</taxon>
        <taxon>Cytophagia</taxon>
        <taxon>Cytophagales</taxon>
        <taxon>Hymenobacteraceae</taxon>
        <taxon>Hymenobacter</taxon>
    </lineage>
</organism>
<accession>A0ABT9AJ83</accession>
<dbReference type="EMBL" id="JAUQSX010000025">
    <property type="protein sequence ID" value="MDO7849930.1"/>
    <property type="molecule type" value="Genomic_DNA"/>
</dbReference>
<proteinExistence type="predicted"/>
<dbReference type="RefSeq" id="WP_305014589.1">
    <property type="nucleotide sequence ID" value="NZ_JAUQSX010000025.1"/>
</dbReference>
<comment type="caution">
    <text evidence="1">The sequence shown here is derived from an EMBL/GenBank/DDBJ whole genome shotgun (WGS) entry which is preliminary data.</text>
</comment>
<sequence length="61" mass="6830">MAAKAPKKPSDYYATTVKVPRTTEDALKREQARRFLKDKKRISINKLASELVAEAAAQLPD</sequence>
<name>A0ABT9AJ83_9BACT</name>
<gene>
    <name evidence="1" type="ORF">Q5H92_26460</name>
</gene>
<protein>
    <submittedName>
        <fullName evidence="1">Uncharacterized protein</fullName>
    </submittedName>
</protein>
<dbReference type="Proteomes" id="UP001167796">
    <property type="component" value="Unassembled WGS sequence"/>
</dbReference>
<keyword evidence="2" id="KW-1185">Reference proteome</keyword>
<reference evidence="1" key="1">
    <citation type="submission" date="2023-07" db="EMBL/GenBank/DDBJ databases">
        <authorList>
            <person name="Kim M.K."/>
        </authorList>
    </citation>
    <scope>NUCLEOTIDE SEQUENCE</scope>
    <source>
        <strain evidence="1">M29</strain>
    </source>
</reference>
<evidence type="ECO:0000313" key="1">
    <source>
        <dbReference type="EMBL" id="MDO7849930.1"/>
    </source>
</evidence>
<evidence type="ECO:0000313" key="2">
    <source>
        <dbReference type="Proteomes" id="UP001167796"/>
    </source>
</evidence>